<keyword evidence="2 3" id="KW-0479">Metal-binding</keyword>
<accession>A0A8J7FGS2</accession>
<evidence type="ECO:0000256" key="1">
    <source>
        <dbReference type="ARBA" id="ARBA00008635"/>
    </source>
</evidence>
<gene>
    <name evidence="4" type="ORF">INR99_07165</name>
</gene>
<evidence type="ECO:0000313" key="4">
    <source>
        <dbReference type="EMBL" id="MBE9609123.1"/>
    </source>
</evidence>
<evidence type="ECO:0000256" key="2">
    <source>
        <dbReference type="ARBA" id="ARBA00022723"/>
    </source>
</evidence>
<dbReference type="Gene3D" id="1.20.120.450">
    <property type="entry name" value="dinb family like domain"/>
    <property type="match status" value="1"/>
</dbReference>
<comment type="similarity">
    <text evidence="1">Belongs to the DinB family.</text>
</comment>
<dbReference type="Proteomes" id="UP000604481">
    <property type="component" value="Unassembled WGS sequence"/>
</dbReference>
<evidence type="ECO:0000313" key="5">
    <source>
        <dbReference type="Proteomes" id="UP000604481"/>
    </source>
</evidence>
<reference evidence="4 5" key="1">
    <citation type="submission" date="2020-10" db="EMBL/GenBank/DDBJ databases">
        <title>The genome sequence of Chitinilyticum litopenaei 4Y14.</title>
        <authorList>
            <person name="Liu Y."/>
        </authorList>
    </citation>
    <scope>NUCLEOTIDE SEQUENCE [LARGE SCALE GENOMIC DNA]</scope>
    <source>
        <strain evidence="4 5">4Y14</strain>
    </source>
</reference>
<protein>
    <submittedName>
        <fullName evidence="4">Damage-inducible protein DinB</fullName>
    </submittedName>
</protein>
<comment type="caution">
    <text evidence="4">The sequence shown here is derived from an EMBL/GenBank/DDBJ whole genome shotgun (WGS) entry which is preliminary data.</text>
</comment>
<dbReference type="PANTHER" id="PTHR37302:SF1">
    <property type="entry name" value="PROTEIN DINB"/>
    <property type="match status" value="1"/>
</dbReference>
<feature type="binding site" evidence="3">
    <location>
        <position position="139"/>
    </location>
    <ligand>
        <name>a divalent metal cation</name>
        <dbReference type="ChEBI" id="CHEBI:60240"/>
    </ligand>
</feature>
<dbReference type="PANTHER" id="PTHR37302">
    <property type="entry name" value="SLR1116 PROTEIN"/>
    <property type="match status" value="1"/>
</dbReference>
<dbReference type="Pfam" id="PF05163">
    <property type="entry name" value="DinB"/>
    <property type="match status" value="1"/>
</dbReference>
<proteinExistence type="inferred from homology"/>
<dbReference type="SUPFAM" id="SSF109854">
    <property type="entry name" value="DinB/YfiT-like putative metalloenzymes"/>
    <property type="match status" value="1"/>
</dbReference>
<evidence type="ECO:0000256" key="3">
    <source>
        <dbReference type="PIRSR" id="PIRSR607837-1"/>
    </source>
</evidence>
<name>A0A8J7FGS2_9NEIS</name>
<dbReference type="InterPro" id="IPR007837">
    <property type="entry name" value="DinB"/>
</dbReference>
<feature type="binding site" evidence="3">
    <location>
        <position position="50"/>
    </location>
    <ligand>
        <name>a divalent metal cation</name>
        <dbReference type="ChEBI" id="CHEBI:60240"/>
    </ligand>
</feature>
<sequence>MFNGNMPQLMAAYNQWQNAKLFDACLQLGDDERKADRGAFFQSIHHTLNHILWADLNWMGRFTGIKPELPPLGEDIHADFAALHAARLELDARIVAWAGGLSSEWLNEPVTWSSVLYKFTQTIPRWVQVQHFFNHQTHHRAQVGTLLMQAGIDIGITDLPMLPMLPMLNDDATA</sequence>
<dbReference type="AlphaFoldDB" id="A0A8J7FGS2"/>
<dbReference type="InterPro" id="IPR034660">
    <property type="entry name" value="DinB/YfiT-like"/>
</dbReference>
<dbReference type="GO" id="GO:0046872">
    <property type="term" value="F:metal ion binding"/>
    <property type="evidence" value="ECO:0007669"/>
    <property type="project" value="UniProtKB-KW"/>
</dbReference>
<dbReference type="RefSeq" id="WP_194115642.1">
    <property type="nucleotide sequence ID" value="NZ_JADFUA010000003.1"/>
</dbReference>
<feature type="binding site" evidence="3">
    <location>
        <position position="135"/>
    </location>
    <ligand>
        <name>a divalent metal cation</name>
        <dbReference type="ChEBI" id="CHEBI:60240"/>
    </ligand>
</feature>
<organism evidence="4 5">
    <name type="scientific">Chitinilyticum piscinae</name>
    <dbReference type="NCBI Taxonomy" id="2866724"/>
    <lineage>
        <taxon>Bacteria</taxon>
        <taxon>Pseudomonadati</taxon>
        <taxon>Pseudomonadota</taxon>
        <taxon>Betaproteobacteria</taxon>
        <taxon>Neisseriales</taxon>
        <taxon>Chitinibacteraceae</taxon>
        <taxon>Chitinilyticum</taxon>
    </lineage>
</organism>
<dbReference type="EMBL" id="JADFUA010000003">
    <property type="protein sequence ID" value="MBE9609123.1"/>
    <property type="molecule type" value="Genomic_DNA"/>
</dbReference>
<keyword evidence="5" id="KW-1185">Reference proteome</keyword>